<evidence type="ECO:0000313" key="1">
    <source>
        <dbReference type="EMBL" id="GIY50573.1"/>
    </source>
</evidence>
<gene>
    <name evidence="1" type="primary">Cubn_5</name>
    <name evidence="1" type="ORF">CEXT_361811</name>
</gene>
<sequence>MNCSVQSFIILLCNHEYIDLYMEIDDPSVELIRTPFGGRICGRNIPVSRISMYETLVLAFYTDRTRVTPELFEEPTNS</sequence>
<keyword evidence="2" id="KW-1185">Reference proteome</keyword>
<proteinExistence type="predicted"/>
<dbReference type="EMBL" id="BPLR01011995">
    <property type="protein sequence ID" value="GIY50573.1"/>
    <property type="molecule type" value="Genomic_DNA"/>
</dbReference>
<dbReference type="SUPFAM" id="SSF49854">
    <property type="entry name" value="Spermadhesin, CUB domain"/>
    <property type="match status" value="1"/>
</dbReference>
<accession>A0AAV4TW50</accession>
<dbReference type="AlphaFoldDB" id="A0AAV4TW50"/>
<dbReference type="Proteomes" id="UP001054945">
    <property type="component" value="Unassembled WGS sequence"/>
</dbReference>
<name>A0AAV4TW50_CAEEX</name>
<evidence type="ECO:0000313" key="2">
    <source>
        <dbReference type="Proteomes" id="UP001054945"/>
    </source>
</evidence>
<protein>
    <submittedName>
        <fullName evidence="1">Cubilin</fullName>
    </submittedName>
</protein>
<reference evidence="1 2" key="1">
    <citation type="submission" date="2021-06" db="EMBL/GenBank/DDBJ databases">
        <title>Caerostris extrusa draft genome.</title>
        <authorList>
            <person name="Kono N."/>
            <person name="Arakawa K."/>
        </authorList>
    </citation>
    <scope>NUCLEOTIDE SEQUENCE [LARGE SCALE GENOMIC DNA]</scope>
</reference>
<dbReference type="InterPro" id="IPR035914">
    <property type="entry name" value="Sperma_CUB_dom_sf"/>
</dbReference>
<comment type="caution">
    <text evidence="1">The sequence shown here is derived from an EMBL/GenBank/DDBJ whole genome shotgun (WGS) entry which is preliminary data.</text>
</comment>
<organism evidence="1 2">
    <name type="scientific">Caerostris extrusa</name>
    <name type="common">Bark spider</name>
    <name type="synonym">Caerostris bankana</name>
    <dbReference type="NCBI Taxonomy" id="172846"/>
    <lineage>
        <taxon>Eukaryota</taxon>
        <taxon>Metazoa</taxon>
        <taxon>Ecdysozoa</taxon>
        <taxon>Arthropoda</taxon>
        <taxon>Chelicerata</taxon>
        <taxon>Arachnida</taxon>
        <taxon>Araneae</taxon>
        <taxon>Araneomorphae</taxon>
        <taxon>Entelegynae</taxon>
        <taxon>Araneoidea</taxon>
        <taxon>Araneidae</taxon>
        <taxon>Caerostris</taxon>
    </lineage>
</organism>